<protein>
    <submittedName>
        <fullName evidence="2">Uncharacterized protein</fullName>
    </submittedName>
</protein>
<dbReference type="RefSeq" id="WP_203168961.1">
    <property type="nucleotide sequence ID" value="NZ_JAEVLS010000004.1"/>
</dbReference>
<gene>
    <name evidence="2" type="ORF">JM946_19095</name>
</gene>
<sequence length="88" mass="10087">MSELIIADLEQSIELDREAMRAIIGLGARKLWPKQTTAFFLLHTRHSATGMRAASNRWSAHLRPLPIEPLQPNMHFRRPGRTREDGSQ</sequence>
<organism evidence="2 3">
    <name type="scientific">Steroidobacter gossypii</name>
    <dbReference type="NCBI Taxonomy" id="2805490"/>
    <lineage>
        <taxon>Bacteria</taxon>
        <taxon>Pseudomonadati</taxon>
        <taxon>Pseudomonadota</taxon>
        <taxon>Gammaproteobacteria</taxon>
        <taxon>Steroidobacterales</taxon>
        <taxon>Steroidobacteraceae</taxon>
        <taxon>Steroidobacter</taxon>
    </lineage>
</organism>
<evidence type="ECO:0000313" key="3">
    <source>
        <dbReference type="Proteomes" id="UP000661077"/>
    </source>
</evidence>
<reference evidence="2 3" key="1">
    <citation type="journal article" date="2021" name="Int. J. Syst. Evol. Microbiol.">
        <title>Steroidobacter gossypii sp. nov., isolated from soil of cotton cropping field.</title>
        <authorList>
            <person name="Huang R."/>
            <person name="Yang S."/>
            <person name="Zhen C."/>
            <person name="Liu W."/>
        </authorList>
    </citation>
    <scope>NUCLEOTIDE SEQUENCE [LARGE SCALE GENOMIC DNA]</scope>
    <source>
        <strain evidence="2 3">S1-65</strain>
    </source>
</reference>
<name>A0ABS1X0R4_9GAMM</name>
<accession>A0ABS1X0R4</accession>
<evidence type="ECO:0000256" key="1">
    <source>
        <dbReference type="SAM" id="MobiDB-lite"/>
    </source>
</evidence>
<feature type="region of interest" description="Disordered" evidence="1">
    <location>
        <begin position="69"/>
        <end position="88"/>
    </location>
</feature>
<keyword evidence="3" id="KW-1185">Reference proteome</keyword>
<dbReference type="Proteomes" id="UP000661077">
    <property type="component" value="Unassembled WGS sequence"/>
</dbReference>
<evidence type="ECO:0000313" key="2">
    <source>
        <dbReference type="EMBL" id="MBM0106846.1"/>
    </source>
</evidence>
<dbReference type="EMBL" id="JAEVLS010000004">
    <property type="protein sequence ID" value="MBM0106846.1"/>
    <property type="molecule type" value="Genomic_DNA"/>
</dbReference>
<comment type="caution">
    <text evidence="2">The sequence shown here is derived from an EMBL/GenBank/DDBJ whole genome shotgun (WGS) entry which is preliminary data.</text>
</comment>
<proteinExistence type="predicted"/>